<name>A0A7K1GH15_9FLAO</name>
<evidence type="ECO:0000313" key="2">
    <source>
        <dbReference type="EMBL" id="MTH28341.1"/>
    </source>
</evidence>
<feature type="transmembrane region" description="Helical" evidence="1">
    <location>
        <begin position="6"/>
        <end position="27"/>
    </location>
</feature>
<comment type="caution">
    <text evidence="2">The sequence shown here is derived from an EMBL/GenBank/DDBJ whole genome shotgun (WGS) entry which is preliminary data.</text>
</comment>
<keyword evidence="1" id="KW-0472">Membrane</keyword>
<dbReference type="EMBL" id="WMJY01000001">
    <property type="protein sequence ID" value="MTH28341.1"/>
    <property type="molecule type" value="Genomic_DNA"/>
</dbReference>
<protein>
    <submittedName>
        <fullName evidence="2">DUF2938 family protein</fullName>
    </submittedName>
</protein>
<dbReference type="Pfam" id="PF11158">
    <property type="entry name" value="DUF2938"/>
    <property type="match status" value="1"/>
</dbReference>
<dbReference type="RefSeq" id="WP_155034332.1">
    <property type="nucleotide sequence ID" value="NZ_JAYMMG010000007.1"/>
</dbReference>
<gene>
    <name evidence="2" type="ORF">GJV77_00170</name>
</gene>
<accession>A0A7K1GH15</accession>
<keyword evidence="3" id="KW-1185">Reference proteome</keyword>
<dbReference type="Proteomes" id="UP000488936">
    <property type="component" value="Unassembled WGS sequence"/>
</dbReference>
<reference evidence="2 3" key="1">
    <citation type="journal article" date="2006" name="Int. J. Syst. Evol. Microbiol.">
        <title>Myroides pelagicus sp. nov., isolated from seawater in Thailand.</title>
        <authorList>
            <person name="Yoon J."/>
            <person name="Maneerat S."/>
            <person name="Kawai F."/>
            <person name="Yokota A."/>
        </authorList>
    </citation>
    <scope>NUCLEOTIDE SEQUENCE [LARGE SCALE GENOMIC DNA]</scope>
    <source>
        <strain evidence="2 3">SM1T</strain>
    </source>
</reference>
<proteinExistence type="predicted"/>
<dbReference type="AlphaFoldDB" id="A0A7K1GH15"/>
<keyword evidence="1" id="KW-1133">Transmembrane helix</keyword>
<feature type="transmembrane region" description="Helical" evidence="1">
    <location>
        <begin position="145"/>
        <end position="162"/>
    </location>
</feature>
<dbReference type="InterPro" id="IPR021329">
    <property type="entry name" value="DUF2938"/>
</dbReference>
<feature type="transmembrane region" description="Helical" evidence="1">
    <location>
        <begin position="100"/>
        <end position="125"/>
    </location>
</feature>
<evidence type="ECO:0000313" key="3">
    <source>
        <dbReference type="Proteomes" id="UP000488936"/>
    </source>
</evidence>
<dbReference type="OrthoDB" id="9812539at2"/>
<feature type="transmembrane region" description="Helical" evidence="1">
    <location>
        <begin position="68"/>
        <end position="88"/>
    </location>
</feature>
<evidence type="ECO:0000256" key="1">
    <source>
        <dbReference type="SAM" id="Phobius"/>
    </source>
</evidence>
<organism evidence="2 3">
    <name type="scientific">Myroides pelagicus</name>
    <dbReference type="NCBI Taxonomy" id="270914"/>
    <lineage>
        <taxon>Bacteria</taxon>
        <taxon>Pseudomonadati</taxon>
        <taxon>Bacteroidota</taxon>
        <taxon>Flavobacteriia</taxon>
        <taxon>Flavobacteriales</taxon>
        <taxon>Flavobacteriaceae</taxon>
        <taxon>Myroides</taxon>
    </lineage>
</organism>
<sequence>MNNLLIYAIFIGIGATIVMDLFALLLLKIFGIPSLNYALVGRWIGGFSQGKFTCPNIIQAHSVRGEHAIGWAAHYSIGIAFALVLLLIEGLQWVDQPTLLPALIVGVLTTVAPFFIMQPAFGFGFAASKTPKPTIARLRSLQAHTVYGVGLYLAGLLLSMLIKY</sequence>
<keyword evidence="1" id="KW-0812">Transmembrane</keyword>